<evidence type="ECO:0000259" key="16">
    <source>
        <dbReference type="Pfam" id="PF02728"/>
    </source>
</evidence>
<dbReference type="InterPro" id="IPR036460">
    <property type="entry name" value="Cu_amine_oxidase_C_sf"/>
</dbReference>
<evidence type="ECO:0000256" key="2">
    <source>
        <dbReference type="ARBA" id="ARBA00007983"/>
    </source>
</evidence>
<sequence>MAATRKTLLFLLLSTLLVVHTHQHRHPLDPLTPTEFTLVQNIVHDSYPPSALPISFHYAGLEEPPKPSVLSWLNSPSATNPPRQAFVIARINHITHEITVDLSVQKIVSDKVYDGYGYPLLTFEEQTVATALLNKYAPFLESISRRGLKIGEIVCGCFTSGWYGEKKKGKRVVRVMCYYLDGTVNLYMRPVEGVTVTVDLDEMKITGFRDRLTVPVPKAHGTDYRGSEQKPPFGPELKRITVVQPDGPSFTIDGHRIRWANWDFHVSFDTRAGPVISLASIFDAEMQKFRQVLYRGFVSEVFVPYMDLTEEWYYRTFLDAGEYGYGLCAVPLEPLRDCPENAVFMDAYFAGPNGVPVKMPNVFCIFERYAGNVMWRHTETAIPGKVITEVRPEVSLVVRTVSTVGNYDYINDWEFKQAGSIKVTVGLTGLLEVRGSVYTHKDQINEEVYGTLLAENTLGAHHDHFLTYHLDLDVDGDANSFVKSRLQRTPVTDHSSPRKSYWRVVSETAKTESDARIKLGLEEAELLIINPNKRTNMGNFFGYRLIPGSIAGTLLSDDDYSQIRGAFTKYNVWVTPHNKSEKWAGGLYADQSHGDHTLATWSLRNRSIDNKDIVLWYTLGFHHVPYQEDFPLMPTLSSGFELRPANFFQSNPVLKVKPLQTVKWPNCSPSM</sequence>
<evidence type="ECO:0000256" key="10">
    <source>
        <dbReference type="PIRSR" id="PIRSR600269-50"/>
    </source>
</evidence>
<dbReference type="Pfam" id="PF01179">
    <property type="entry name" value="Cu_amine_oxid"/>
    <property type="match status" value="1"/>
</dbReference>
<dbReference type="FunFam" id="3.10.450.40:FF:000005">
    <property type="entry name" value="Amine oxidase"/>
    <property type="match status" value="1"/>
</dbReference>
<dbReference type="Gene3D" id="3.10.450.40">
    <property type="match status" value="2"/>
</dbReference>
<evidence type="ECO:0000256" key="4">
    <source>
        <dbReference type="ARBA" id="ARBA00022723"/>
    </source>
</evidence>
<evidence type="ECO:0000256" key="1">
    <source>
        <dbReference type="ARBA" id="ARBA00001935"/>
    </source>
</evidence>
<dbReference type="InterPro" id="IPR015802">
    <property type="entry name" value="Cu_amine_oxidase_N3"/>
</dbReference>
<dbReference type="GO" id="GO:0008131">
    <property type="term" value="F:primary methylamine oxidase activity"/>
    <property type="evidence" value="ECO:0007669"/>
    <property type="project" value="UniProtKB-EC"/>
</dbReference>
<keyword evidence="6 12" id="KW-0560">Oxidoreductase</keyword>
<evidence type="ECO:0000256" key="6">
    <source>
        <dbReference type="ARBA" id="ARBA00023002"/>
    </source>
</evidence>
<organism evidence="17">
    <name type="scientific">Rhizophora mucronata</name>
    <name type="common">Asiatic mangrove</name>
    <dbReference type="NCBI Taxonomy" id="61149"/>
    <lineage>
        <taxon>Eukaryota</taxon>
        <taxon>Viridiplantae</taxon>
        <taxon>Streptophyta</taxon>
        <taxon>Embryophyta</taxon>
        <taxon>Tracheophyta</taxon>
        <taxon>Spermatophyta</taxon>
        <taxon>Magnoliopsida</taxon>
        <taxon>eudicotyledons</taxon>
        <taxon>Gunneridae</taxon>
        <taxon>Pentapetalae</taxon>
        <taxon>rosids</taxon>
        <taxon>fabids</taxon>
        <taxon>Malpighiales</taxon>
        <taxon>Rhizophoraceae</taxon>
        <taxon>Rhizophora</taxon>
    </lineage>
</organism>
<reference evidence="17" key="1">
    <citation type="submission" date="2018-02" db="EMBL/GenBank/DDBJ databases">
        <title>Rhizophora mucronata_Transcriptome.</title>
        <authorList>
            <person name="Meera S.P."/>
            <person name="Sreeshan A."/>
            <person name="Augustine A."/>
        </authorList>
    </citation>
    <scope>NUCLEOTIDE SEQUENCE</scope>
    <source>
        <tissue evidence="17">Leaf</tissue>
    </source>
</reference>
<keyword evidence="7 12" id="KW-0186">Copper</keyword>
<comment type="similarity">
    <text evidence="2 12">Belongs to the copper/topaquinone oxidase family.</text>
</comment>
<evidence type="ECO:0000313" key="17">
    <source>
        <dbReference type="EMBL" id="MBW90340.1"/>
    </source>
</evidence>
<evidence type="ECO:0000256" key="8">
    <source>
        <dbReference type="ARBA" id="ARBA00023157"/>
    </source>
</evidence>
<keyword evidence="4 12" id="KW-0479">Metal-binding</keyword>
<dbReference type="PROSITE" id="PS01164">
    <property type="entry name" value="COPPER_AMINE_OXID_1"/>
    <property type="match status" value="1"/>
</dbReference>
<dbReference type="InterPro" id="IPR015800">
    <property type="entry name" value="Cu_amine_oxidase_N2"/>
</dbReference>
<dbReference type="EMBL" id="GGEC01009857">
    <property type="protein sequence ID" value="MBW90340.1"/>
    <property type="molecule type" value="Transcribed_RNA"/>
</dbReference>
<dbReference type="Gene3D" id="2.70.98.20">
    <property type="entry name" value="Copper amine oxidase, catalytic domain"/>
    <property type="match status" value="1"/>
</dbReference>
<dbReference type="GO" id="GO:0009308">
    <property type="term" value="P:amine metabolic process"/>
    <property type="evidence" value="ECO:0007669"/>
    <property type="project" value="UniProtKB-UniRule"/>
</dbReference>
<dbReference type="Pfam" id="PF02727">
    <property type="entry name" value="Cu_amine_oxidN2"/>
    <property type="match status" value="1"/>
</dbReference>
<dbReference type="SUPFAM" id="SSF49998">
    <property type="entry name" value="Amine oxidase catalytic domain"/>
    <property type="match status" value="1"/>
</dbReference>
<evidence type="ECO:0000256" key="11">
    <source>
        <dbReference type="PIRSR" id="PIRSR600269-51"/>
    </source>
</evidence>
<feature type="signal peptide" evidence="13">
    <location>
        <begin position="1"/>
        <end position="21"/>
    </location>
</feature>
<dbReference type="FunFam" id="2.70.98.20:FF:000004">
    <property type="entry name" value="Amine oxidase"/>
    <property type="match status" value="1"/>
</dbReference>
<protein>
    <recommendedName>
        <fullName evidence="12">Amine oxidase</fullName>
        <ecNumber evidence="12">1.4.3.-</ecNumber>
    </recommendedName>
</protein>
<comment type="subunit">
    <text evidence="3">Homodimer.</text>
</comment>
<name>A0A2P2JA34_RHIMU</name>
<dbReference type="InterPro" id="IPR015798">
    <property type="entry name" value="Cu_amine_oxidase_C"/>
</dbReference>
<feature type="active site" description="Proton acceptor" evidence="10">
    <location>
        <position position="319"/>
    </location>
</feature>
<dbReference type="PANTHER" id="PTHR10638">
    <property type="entry name" value="COPPER AMINE OXIDASE"/>
    <property type="match status" value="1"/>
</dbReference>
<dbReference type="PANTHER" id="PTHR10638:SF71">
    <property type="entry name" value="AMINE OXIDASE"/>
    <property type="match status" value="1"/>
</dbReference>
<evidence type="ECO:0000256" key="7">
    <source>
        <dbReference type="ARBA" id="ARBA00023008"/>
    </source>
</evidence>
<comment type="cofactor">
    <cofactor evidence="12">
        <name>Cu cation</name>
        <dbReference type="ChEBI" id="CHEBI:23378"/>
    </cofactor>
    <text evidence="12">Contains 1 topaquinone per subunit.</text>
</comment>
<evidence type="ECO:0000256" key="13">
    <source>
        <dbReference type="SAM" id="SignalP"/>
    </source>
</evidence>
<feature type="active site" description="Schiff-base intermediate with substrate; via topaquinone" evidence="10">
    <location>
        <position position="407"/>
    </location>
</feature>
<dbReference type="InterPro" id="IPR049948">
    <property type="entry name" value="Cu_Am_ox_TPQ-bd"/>
</dbReference>
<dbReference type="GO" id="GO:0005507">
    <property type="term" value="F:copper ion binding"/>
    <property type="evidence" value="ECO:0007669"/>
    <property type="project" value="InterPro"/>
</dbReference>
<keyword evidence="8" id="KW-1015">Disulfide bond</keyword>
<comment type="PTM">
    <text evidence="11 12">Topaquinone (TPQ) is generated by copper-dependent autoxidation of a specific tyrosyl residue.</text>
</comment>
<evidence type="ECO:0000256" key="12">
    <source>
        <dbReference type="RuleBase" id="RU000672"/>
    </source>
</evidence>
<feature type="domain" description="Copper amine oxidase catalytic" evidence="14">
    <location>
        <begin position="241"/>
        <end position="654"/>
    </location>
</feature>
<dbReference type="GO" id="GO:0048038">
    <property type="term" value="F:quinone binding"/>
    <property type="evidence" value="ECO:0007669"/>
    <property type="project" value="InterPro"/>
</dbReference>
<accession>A0A2P2JA34</accession>
<dbReference type="EC" id="1.4.3.-" evidence="12"/>
<evidence type="ECO:0000259" key="14">
    <source>
        <dbReference type="Pfam" id="PF01179"/>
    </source>
</evidence>
<evidence type="ECO:0000256" key="3">
    <source>
        <dbReference type="ARBA" id="ARBA00011738"/>
    </source>
</evidence>
<dbReference type="InterPro" id="IPR049947">
    <property type="entry name" value="Cu_Am_Ox_Cu-bd"/>
</dbReference>
<feature type="domain" description="Copper amine oxidase N3-terminal" evidence="16">
    <location>
        <begin position="119"/>
        <end position="216"/>
    </location>
</feature>
<feature type="modified residue" description="2',4',5'-topaquinone" evidence="11">
    <location>
        <position position="407"/>
    </location>
</feature>
<dbReference type="PROSITE" id="PS01165">
    <property type="entry name" value="COPPER_AMINE_OXID_2"/>
    <property type="match status" value="1"/>
</dbReference>
<evidence type="ECO:0000256" key="5">
    <source>
        <dbReference type="ARBA" id="ARBA00022772"/>
    </source>
</evidence>
<evidence type="ECO:0000259" key="15">
    <source>
        <dbReference type="Pfam" id="PF02727"/>
    </source>
</evidence>
<dbReference type="InterPro" id="IPR016182">
    <property type="entry name" value="Cu_amine_oxidase_N-reg"/>
</dbReference>
<feature type="chain" id="PRO_5015155555" description="Amine oxidase" evidence="13">
    <location>
        <begin position="22"/>
        <end position="671"/>
    </location>
</feature>
<dbReference type="FunFam" id="3.10.450.40:FF:000012">
    <property type="entry name" value="Amine oxidase"/>
    <property type="match status" value="1"/>
</dbReference>
<dbReference type="Pfam" id="PF02728">
    <property type="entry name" value="Cu_amine_oxidN3"/>
    <property type="match status" value="1"/>
</dbReference>
<dbReference type="AlphaFoldDB" id="A0A2P2JA34"/>
<keyword evidence="13" id="KW-0732">Signal</keyword>
<evidence type="ECO:0000256" key="9">
    <source>
        <dbReference type="ARBA" id="ARBA00048032"/>
    </source>
</evidence>
<dbReference type="InterPro" id="IPR000269">
    <property type="entry name" value="Cu_amine_oxidase"/>
</dbReference>
<comment type="catalytic activity">
    <reaction evidence="9">
        <text>a primary methyl amine + O2 + H2O = an aldehyde + H2O2 + NH4(+)</text>
        <dbReference type="Rhea" id="RHEA:16153"/>
        <dbReference type="ChEBI" id="CHEBI:15377"/>
        <dbReference type="ChEBI" id="CHEBI:15379"/>
        <dbReference type="ChEBI" id="CHEBI:16240"/>
        <dbReference type="ChEBI" id="CHEBI:17478"/>
        <dbReference type="ChEBI" id="CHEBI:28938"/>
        <dbReference type="ChEBI" id="CHEBI:228804"/>
        <dbReference type="EC" id="1.4.3.21"/>
    </reaction>
</comment>
<proteinExistence type="inferred from homology"/>
<comment type="cofactor">
    <cofactor evidence="1">
        <name>Cu cation</name>
        <dbReference type="ChEBI" id="CHEBI:23378"/>
    </cofactor>
</comment>
<feature type="domain" description="Copper amine oxidase N2-terminal" evidence="15">
    <location>
        <begin position="26"/>
        <end position="111"/>
    </location>
</feature>
<keyword evidence="5 10" id="KW-0801">TPQ</keyword>
<dbReference type="SUPFAM" id="SSF54416">
    <property type="entry name" value="Amine oxidase N-terminal region"/>
    <property type="match status" value="2"/>
</dbReference>